<dbReference type="GO" id="GO:0004197">
    <property type="term" value="F:cysteine-type endopeptidase activity"/>
    <property type="evidence" value="ECO:0007669"/>
    <property type="project" value="InterPro"/>
</dbReference>
<dbReference type="NCBIfam" id="NF047832">
    <property type="entry name" value="caspase_w_EACC1"/>
    <property type="match status" value="1"/>
</dbReference>
<feature type="domain" description="wHTH-Hsp90 Na associated" evidence="3">
    <location>
        <begin position="1478"/>
        <end position="1529"/>
    </location>
</feature>
<dbReference type="Proteomes" id="UP000502508">
    <property type="component" value="Chromosome"/>
</dbReference>
<dbReference type="PRINTS" id="PR00775">
    <property type="entry name" value="HEATSHOCK90"/>
</dbReference>
<dbReference type="EMBL" id="AP022870">
    <property type="protein sequence ID" value="BCB73765.1"/>
    <property type="molecule type" value="Genomic_DNA"/>
</dbReference>
<feature type="domain" description="wHTH-Hsp90 Na associated" evidence="3">
    <location>
        <begin position="1275"/>
        <end position="1327"/>
    </location>
</feature>
<organism evidence="4 5">
    <name type="scientific">Phytohabitans flavus</name>
    <dbReference type="NCBI Taxonomy" id="1076124"/>
    <lineage>
        <taxon>Bacteria</taxon>
        <taxon>Bacillati</taxon>
        <taxon>Actinomycetota</taxon>
        <taxon>Actinomycetes</taxon>
        <taxon>Micromonosporales</taxon>
        <taxon>Micromonosporaceae</taxon>
    </lineage>
</organism>
<dbReference type="Pfam" id="PF24401">
    <property type="entry name" value="iHD-CE"/>
    <property type="match status" value="1"/>
</dbReference>
<dbReference type="GO" id="GO:0006508">
    <property type="term" value="P:proteolysis"/>
    <property type="evidence" value="ECO:0007669"/>
    <property type="project" value="InterPro"/>
</dbReference>
<dbReference type="InterPro" id="IPR011600">
    <property type="entry name" value="Pept_C14_caspase"/>
</dbReference>
<feature type="domain" description="wHTH-Hsp90 Na associated" evidence="3">
    <location>
        <begin position="1088"/>
        <end position="1126"/>
    </location>
</feature>
<sequence length="1685" mass="184605">MLKLPDPEESRAVLIGVSDYRSLTELKSVTKGLESLRELLIDPTIWGLPPENCVIVANPQNSKKLLEPLHDAARSATAALVVYFAGHGLIERGRDLRLALPDANRERLLDTVSYEDVRREVTVTGRRCPAKVVILDCCFAGMAMSEFLTGEVDIADQATVEGAYLMTATAGTALAQAPDGEMYTAFTGALVNTLRNGVADGPRLLDTATIFGQVEHRLQADNRPIPQCASRGQGSRIVIARNRNAGSSISTLWRELVADHKVWTHVPASEQSEMVRRGCVDLVEHLARLRAAADPAMESDPWTDRGLAARMSERAQWLVGLIPADHGTTAADAHRFSAGDAALIATLPFLYDTYWALLGAEAATIAPQEWMPTYEGDNKAADFWRFASGYGRLVRRVEAARDRAGAARDIGWWLLHRWIYRRTVANPADLLATLLEPTGDDRWLAKVFRRGLVGELLHGLRGDIGFALRTDRPDALLPVRMVDGGSTREQPIHEQRVAYLLAVAHAMAIDPARLPQVVVEHLATGDPVKLPSLKSAVAGAEWSGQAGVRTLEAACDHPAIDLALREHVIALDRLLTEIHLAANAHAALEPLKKLPHRASADLVRPAIVNGKPQYDDAGARFELAEDRVQELLMGEKLYGDPALAIREMYQNALDACRFRLAREEYLARRTGRPQTWTGMIQFTQGVDKSGRAYLDCTDNGVGMSKRDLTRVFSKAGVRFADLPDFLEEQAEWARQQPPIRLYPNSRFGIGVLSYFMLADEIEVRTCRFGRDGRPGDQLTVRIAGPGTLFRVINEGPGRDPGTRIRLYLRPDTQHPYSVDLLRRLLWVAQFDTTARHGVDEHHWPAGALSDAAPVGCDDPFTDTPQDDLVIWASADSPVWWCTDDGAVLVDGLWLQHGPYGAVVNLDGEVAPDLSIDRKKIINYRAQDVDALLRQAAVAAASVDSPVFTHEWISAIARRNPELADLIFDLGVKAGWRQWPNQDHSGETLLITGCFPPDEDASWLPPARWAADPDNRLAPGSADSQDSVSAHYGLSKWRATAWAATGAFGPDVTPGVPSRAIVPARPSDASILSTKPHPSFRSGTPPRAGRRWLDPAEPVPAGHLFAAAVRLRRSPRAIADRLTELGYTVENDPDILPTHVPSEEDTSVLSFNPRKAGSWLRLGKTVPLSAVYAAAFRLRQSPSVIADRLTELGYTIATDIDPLITQPLSPDDAIMLSRDLGGEAPWLRLSDLVPTGHLHAAAIQMRQSPRAIADRLIELGYTIATDVDTLPKQPLPKDDAILFSLHVNGNAPWLDPAAPVPYANFFAAAAELARSPRAIADRLTELGYTIDVDINTLRAKRPSQTDASLLSLDGDGIAPWLNPAEPVPTGHLYAAAARQQRSPRFIADRLTELGHTIDIDIDVLPTQPSEDDAKVLRIDSDEEERWLRLSGQVPIHHLYLAAASLRRSPRAVAERLAELGFTIDFDFDIDTLVAQPISKDDVALFDLGEDDASPWLRRSEPVPTGHVNVVAARLSRSPRAIAERLIELGLTMDSDVDTLSSRPPVEDHVTILSQDLDGVAPWLPPFRPVPVVRLYIAAALLRQSPKAIAERLTDLGYTVDTDLDTLFAQPLSEDDAKVLRGDREAEGPWLDPSEPVPTGRIFAAAARLQRSPHAVAERLTELGYQTSGWLFGAKPGTSASTPTNRL</sequence>
<name>A0A6F8XIX7_9ACTN</name>
<feature type="domain" description="wHTH-Hsp90 Na associated" evidence="3">
    <location>
        <begin position="1610"/>
        <end position="1663"/>
    </location>
</feature>
<keyword evidence="5" id="KW-1185">Reference proteome</keyword>
<evidence type="ECO:0000313" key="5">
    <source>
        <dbReference type="Proteomes" id="UP000502508"/>
    </source>
</evidence>
<proteinExistence type="predicted"/>
<dbReference type="Pfam" id="PF24410">
    <property type="entry name" value="wHTH-HSP90_Na-assoc"/>
    <property type="match status" value="9"/>
</dbReference>
<feature type="domain" description="iHD-CE" evidence="2">
    <location>
        <begin position="253"/>
        <end position="606"/>
    </location>
</feature>
<protein>
    <submittedName>
        <fullName evidence="4">Uncharacterized protein</fullName>
    </submittedName>
</protein>
<dbReference type="InterPro" id="IPR036890">
    <property type="entry name" value="HATPase_C_sf"/>
</dbReference>
<dbReference type="KEGG" id="pfla:Pflav_001750"/>
<dbReference type="Pfam" id="PF00656">
    <property type="entry name" value="Peptidase_C14"/>
    <property type="match status" value="1"/>
</dbReference>
<feature type="domain" description="wHTH-Hsp90 Na associated" evidence="3">
    <location>
        <begin position="1407"/>
        <end position="1460"/>
    </location>
</feature>
<dbReference type="InterPro" id="IPR020575">
    <property type="entry name" value="Hsp90_N"/>
</dbReference>
<feature type="domain" description="wHTH-Hsp90 Na associated" evidence="3">
    <location>
        <begin position="1340"/>
        <end position="1394"/>
    </location>
</feature>
<evidence type="ECO:0000313" key="4">
    <source>
        <dbReference type="EMBL" id="BCB73765.1"/>
    </source>
</evidence>
<dbReference type="RefSeq" id="WP_173032910.1">
    <property type="nucleotide sequence ID" value="NZ_AP022870.1"/>
</dbReference>
<dbReference type="SUPFAM" id="SSF52129">
    <property type="entry name" value="Caspase-like"/>
    <property type="match status" value="1"/>
</dbReference>
<dbReference type="Gene3D" id="3.30.565.10">
    <property type="entry name" value="Histidine kinase-like ATPase, C-terminal domain"/>
    <property type="match status" value="1"/>
</dbReference>
<gene>
    <name evidence="4" type="ORF">Pflav_001750</name>
</gene>
<feature type="domain" description="wHTH-Hsp90 Na associated" evidence="3">
    <location>
        <begin position="1207"/>
        <end position="1260"/>
    </location>
</feature>
<feature type="domain" description="Peptidase C14 caspase" evidence="1">
    <location>
        <begin position="11"/>
        <end position="230"/>
    </location>
</feature>
<dbReference type="Gene3D" id="3.40.50.1460">
    <property type="match status" value="1"/>
</dbReference>
<evidence type="ECO:0000259" key="2">
    <source>
        <dbReference type="Pfam" id="PF24401"/>
    </source>
</evidence>
<dbReference type="InterPro" id="IPR056507">
    <property type="entry name" value="wHTH-HSP90_Na-assoc"/>
</dbReference>
<dbReference type="InterPro" id="IPR029030">
    <property type="entry name" value="Caspase-like_dom_sf"/>
</dbReference>
<accession>A0A6F8XIX7</accession>
<reference evidence="4 5" key="1">
    <citation type="submission" date="2020-03" db="EMBL/GenBank/DDBJ databases">
        <title>Whole genome shotgun sequence of Phytohabitans flavus NBRC 107702.</title>
        <authorList>
            <person name="Komaki H."/>
            <person name="Tamura T."/>
        </authorList>
    </citation>
    <scope>NUCLEOTIDE SEQUENCE [LARGE SCALE GENOMIC DNA]</scope>
    <source>
        <strain evidence="4 5">NBRC 107702</strain>
    </source>
</reference>
<reference evidence="4 5" key="2">
    <citation type="submission" date="2020-03" db="EMBL/GenBank/DDBJ databases">
        <authorList>
            <person name="Ichikawa N."/>
            <person name="Kimura A."/>
            <person name="Kitahashi Y."/>
            <person name="Uohara A."/>
        </authorList>
    </citation>
    <scope>NUCLEOTIDE SEQUENCE [LARGE SCALE GENOMIC DNA]</scope>
    <source>
        <strain evidence="4 5">NBRC 107702</strain>
    </source>
</reference>
<dbReference type="SUPFAM" id="SSF55874">
    <property type="entry name" value="ATPase domain of HSP90 chaperone/DNA topoisomerase II/histidine kinase"/>
    <property type="match status" value="1"/>
</dbReference>
<evidence type="ECO:0000259" key="1">
    <source>
        <dbReference type="Pfam" id="PF00656"/>
    </source>
</evidence>
<evidence type="ECO:0000259" key="3">
    <source>
        <dbReference type="Pfam" id="PF24410"/>
    </source>
</evidence>
<feature type="domain" description="wHTH-Hsp90 Na associated" evidence="3">
    <location>
        <begin position="1139"/>
        <end position="1193"/>
    </location>
</feature>
<feature type="domain" description="wHTH-Hsp90 Na associated" evidence="3">
    <location>
        <begin position="1543"/>
        <end position="1596"/>
    </location>
</feature>
<dbReference type="InterPro" id="IPR056506">
    <property type="entry name" value="iHD-CE"/>
</dbReference>